<dbReference type="EMBL" id="CP134213">
    <property type="protein sequence ID" value="WND21135.1"/>
    <property type="molecule type" value="Genomic_DNA"/>
</dbReference>
<accession>A0ABY9UH74</accession>
<name>A0ABY9UH74_STRVL</name>
<proteinExistence type="predicted"/>
<gene>
    <name evidence="2" type="ORF">RI060_29050</name>
</gene>
<protein>
    <submittedName>
        <fullName evidence="2">Uncharacterized protein</fullName>
    </submittedName>
</protein>
<evidence type="ECO:0000256" key="1">
    <source>
        <dbReference type="SAM" id="Phobius"/>
    </source>
</evidence>
<keyword evidence="1" id="KW-0472">Membrane</keyword>
<reference evidence="2 3" key="1">
    <citation type="submission" date="2023-09" db="EMBL/GenBank/DDBJ databases">
        <title>The genome sequence of Streptomyces anthocyanicus.</title>
        <authorList>
            <person name="Mo P."/>
        </authorList>
    </citation>
    <scope>NUCLEOTIDE SEQUENCE [LARGE SCALE GENOMIC DNA]</scope>
    <source>
        <strain evidence="2 3">JCM 4387</strain>
    </source>
</reference>
<organism evidence="2 3">
    <name type="scientific">Streptomyces violaceus</name>
    <name type="common">Streptomyces venezuelae</name>
    <dbReference type="NCBI Taxonomy" id="1936"/>
    <lineage>
        <taxon>Bacteria</taxon>
        <taxon>Bacillati</taxon>
        <taxon>Actinomycetota</taxon>
        <taxon>Actinomycetes</taxon>
        <taxon>Kitasatosporales</taxon>
        <taxon>Streptomycetaceae</taxon>
        <taxon>Streptomyces</taxon>
    </lineage>
</organism>
<keyword evidence="3" id="KW-1185">Reference proteome</keyword>
<evidence type="ECO:0000313" key="3">
    <source>
        <dbReference type="Proteomes" id="UP001249394"/>
    </source>
</evidence>
<evidence type="ECO:0000313" key="2">
    <source>
        <dbReference type="EMBL" id="WND21135.1"/>
    </source>
</evidence>
<sequence length="68" mass="7845">MTPNEMQLLAVGFVLGAWTVAVCHMVLDMRDARRNLARSEQARRRAAGDQYLSSFRLYRMQQRYGLAP</sequence>
<keyword evidence="1" id="KW-1133">Transmembrane helix</keyword>
<feature type="transmembrane region" description="Helical" evidence="1">
    <location>
        <begin position="6"/>
        <end position="27"/>
    </location>
</feature>
<keyword evidence="1" id="KW-0812">Transmembrane</keyword>
<dbReference type="Proteomes" id="UP001249394">
    <property type="component" value="Chromosome"/>
</dbReference>